<evidence type="ECO:0000313" key="1">
    <source>
        <dbReference type="EMBL" id="MBZ5999924.1"/>
    </source>
</evidence>
<proteinExistence type="predicted"/>
<sequence>MKETLRTLDEPKTIACAMSSLEQNMKQSQQVNPADIDRISFDNYQKLVTRIGWQNYSCNALAVI</sequence>
<accession>A0AB35FWN6</accession>
<protein>
    <submittedName>
        <fullName evidence="2">Uncharacterized protein</fullName>
    </submittedName>
</protein>
<evidence type="ECO:0000313" key="3">
    <source>
        <dbReference type="Proteomes" id="UP000705994"/>
    </source>
</evidence>
<dbReference type="Proteomes" id="UP000705994">
    <property type="component" value="Unassembled WGS sequence"/>
</dbReference>
<gene>
    <name evidence="2" type="ORF">KII88_00155</name>
    <name evidence="1" type="ORF">KIJ07_05820</name>
</gene>
<comment type="caution">
    <text evidence="2">The sequence shown here is derived from an EMBL/GenBank/DDBJ whole genome shotgun (WGS) entry which is preliminary data.</text>
</comment>
<reference evidence="2 3" key="1">
    <citation type="submission" date="2021-05" db="EMBL/GenBank/DDBJ databases">
        <title>Pangenome of Leuconostoc gelidum warrants species status for Leuconostoc gelidum subsp. gasicomitatum.</title>
        <authorList>
            <person name="Johansson P."/>
            <person name="Sade E."/>
            <person name="Hultman J."/>
            <person name="Auvinen P."/>
            <person name="Bjorkroth J."/>
        </authorList>
    </citation>
    <scope>NUCLEOTIDE SEQUENCE</scope>
    <source>
        <strain evidence="1 3">AMKR21</strain>
        <strain evidence="2">C220d</strain>
    </source>
</reference>
<dbReference type="RefSeq" id="WP_224145153.1">
    <property type="nucleotide sequence ID" value="NZ_JAHBFO010000016.1"/>
</dbReference>
<organism evidence="2 4">
    <name type="scientific">Leuconostoc gelidum subsp. gelidum</name>
    <dbReference type="NCBI Taxonomy" id="1607839"/>
    <lineage>
        <taxon>Bacteria</taxon>
        <taxon>Bacillati</taxon>
        <taxon>Bacillota</taxon>
        <taxon>Bacilli</taxon>
        <taxon>Lactobacillales</taxon>
        <taxon>Lactobacillaceae</taxon>
        <taxon>Leuconostoc</taxon>
        <taxon>Leuconostoc gelidum group</taxon>
    </lineage>
</organism>
<name>A0AB35FWN6_LEUGE</name>
<keyword evidence="3" id="KW-1185">Reference proteome</keyword>
<dbReference type="Proteomes" id="UP000727071">
    <property type="component" value="Unassembled WGS sequence"/>
</dbReference>
<dbReference type="AlphaFoldDB" id="A0AB35FWN6"/>
<evidence type="ECO:0000313" key="4">
    <source>
        <dbReference type="Proteomes" id="UP000727071"/>
    </source>
</evidence>
<dbReference type="EMBL" id="JAHBFX010000008">
    <property type="protein sequence ID" value="MBZ5999924.1"/>
    <property type="molecule type" value="Genomic_DNA"/>
</dbReference>
<evidence type="ECO:0000313" key="2">
    <source>
        <dbReference type="EMBL" id="MBZ6014963.1"/>
    </source>
</evidence>
<dbReference type="EMBL" id="JAHBFV010000003">
    <property type="protein sequence ID" value="MBZ6014963.1"/>
    <property type="molecule type" value="Genomic_DNA"/>
</dbReference>